<evidence type="ECO:0000313" key="6">
    <source>
        <dbReference type="Proteomes" id="UP000324897"/>
    </source>
</evidence>
<evidence type="ECO:0000256" key="1">
    <source>
        <dbReference type="ARBA" id="ARBA00010149"/>
    </source>
</evidence>
<dbReference type="Gramene" id="TVU31163">
    <property type="protein sequence ID" value="TVU31163"/>
    <property type="gene ID" value="EJB05_22835"/>
</dbReference>
<comment type="similarity">
    <text evidence="1">Belongs to the MEG family.</text>
</comment>
<feature type="signal peptide" evidence="3">
    <location>
        <begin position="1"/>
        <end position="23"/>
    </location>
</feature>
<gene>
    <name evidence="5" type="ORF">EJB05_22835</name>
</gene>
<dbReference type="InterPro" id="IPR056205">
    <property type="entry name" value="Meg"/>
</dbReference>
<protein>
    <recommendedName>
        <fullName evidence="4">Meg domain-containing protein</fullName>
    </recommendedName>
</protein>
<dbReference type="Proteomes" id="UP000324897">
    <property type="component" value="Chromosome 1"/>
</dbReference>
<name>A0A5J9V5D9_9POAL</name>
<keyword evidence="2" id="KW-1015">Disulfide bond</keyword>
<accession>A0A5J9V5D9</accession>
<feature type="non-terminal residue" evidence="5">
    <location>
        <position position="78"/>
    </location>
</feature>
<dbReference type="EMBL" id="RWGY01000011">
    <property type="protein sequence ID" value="TVU31163.1"/>
    <property type="molecule type" value="Genomic_DNA"/>
</dbReference>
<comment type="caution">
    <text evidence="5">The sequence shown here is derived from an EMBL/GenBank/DDBJ whole genome shotgun (WGS) entry which is preliminary data.</text>
</comment>
<evidence type="ECO:0000256" key="2">
    <source>
        <dbReference type="ARBA" id="ARBA00023157"/>
    </source>
</evidence>
<feature type="domain" description="Meg" evidence="4">
    <location>
        <begin position="1"/>
        <end position="76"/>
    </location>
</feature>
<evidence type="ECO:0000259" key="4">
    <source>
        <dbReference type="Pfam" id="PF24153"/>
    </source>
</evidence>
<dbReference type="AlphaFoldDB" id="A0A5J9V5D9"/>
<organism evidence="5 6">
    <name type="scientific">Eragrostis curvula</name>
    <name type="common">weeping love grass</name>
    <dbReference type="NCBI Taxonomy" id="38414"/>
    <lineage>
        <taxon>Eukaryota</taxon>
        <taxon>Viridiplantae</taxon>
        <taxon>Streptophyta</taxon>
        <taxon>Embryophyta</taxon>
        <taxon>Tracheophyta</taxon>
        <taxon>Spermatophyta</taxon>
        <taxon>Magnoliopsida</taxon>
        <taxon>Liliopsida</taxon>
        <taxon>Poales</taxon>
        <taxon>Poaceae</taxon>
        <taxon>PACMAD clade</taxon>
        <taxon>Chloridoideae</taxon>
        <taxon>Eragrostideae</taxon>
        <taxon>Eragrostidinae</taxon>
        <taxon>Eragrostis</taxon>
    </lineage>
</organism>
<feature type="chain" id="PRO_5023915639" description="Meg domain-containing protein" evidence="3">
    <location>
        <begin position="24"/>
        <end position="78"/>
    </location>
</feature>
<dbReference type="PROSITE" id="PS51257">
    <property type="entry name" value="PROKAR_LIPOPROTEIN"/>
    <property type="match status" value="1"/>
</dbReference>
<evidence type="ECO:0000313" key="5">
    <source>
        <dbReference type="EMBL" id="TVU31163.1"/>
    </source>
</evidence>
<dbReference type="Pfam" id="PF24153">
    <property type="entry name" value="Meg"/>
    <property type="match status" value="1"/>
</dbReference>
<sequence length="78" mass="8610">MEKYPKNMAAVVLLSLLILGCLANHAQFGGDKNITISPGICYHSTPIGRIGCKDRCWCCWDDHSCYSSEDDCKKSCPP</sequence>
<proteinExistence type="inferred from homology"/>
<reference evidence="5 6" key="1">
    <citation type="journal article" date="2019" name="Sci. Rep.">
        <title>A high-quality genome of Eragrostis curvula grass provides insights into Poaceae evolution and supports new strategies to enhance forage quality.</title>
        <authorList>
            <person name="Carballo J."/>
            <person name="Santos B.A.C.M."/>
            <person name="Zappacosta D."/>
            <person name="Garbus I."/>
            <person name="Selva J.P."/>
            <person name="Gallo C.A."/>
            <person name="Diaz A."/>
            <person name="Albertini E."/>
            <person name="Caccamo M."/>
            <person name="Echenique V."/>
        </authorList>
    </citation>
    <scope>NUCLEOTIDE SEQUENCE [LARGE SCALE GENOMIC DNA]</scope>
    <source>
        <strain evidence="6">cv. Victoria</strain>
        <tissue evidence="5">Leaf</tissue>
    </source>
</reference>
<keyword evidence="6" id="KW-1185">Reference proteome</keyword>
<keyword evidence="3" id="KW-0732">Signal</keyword>
<evidence type="ECO:0000256" key="3">
    <source>
        <dbReference type="SAM" id="SignalP"/>
    </source>
</evidence>